<protein>
    <recommendedName>
        <fullName evidence="3">Mos1 transposase HTH domain-containing protein</fullName>
    </recommendedName>
</protein>
<evidence type="ECO:0000313" key="1">
    <source>
        <dbReference type="EMBL" id="GFG41000.1"/>
    </source>
</evidence>
<evidence type="ECO:0000313" key="2">
    <source>
        <dbReference type="Proteomes" id="UP000502823"/>
    </source>
</evidence>
<dbReference type="GO" id="GO:0003676">
    <property type="term" value="F:nucleic acid binding"/>
    <property type="evidence" value="ECO:0007669"/>
    <property type="project" value="InterPro"/>
</dbReference>
<accession>A0A6L2QAF8</accession>
<dbReference type="OrthoDB" id="8190546at2759"/>
<evidence type="ECO:0008006" key="3">
    <source>
        <dbReference type="Google" id="ProtNLM"/>
    </source>
</evidence>
<dbReference type="EMBL" id="BLKM01003048">
    <property type="protein sequence ID" value="GFG41000.1"/>
    <property type="molecule type" value="Genomic_DNA"/>
</dbReference>
<dbReference type="Gene3D" id="3.30.420.10">
    <property type="entry name" value="Ribonuclease H-like superfamily/Ribonuclease H"/>
    <property type="match status" value="1"/>
</dbReference>
<organism evidence="1 2">
    <name type="scientific">Coptotermes formosanus</name>
    <name type="common">Formosan subterranean termite</name>
    <dbReference type="NCBI Taxonomy" id="36987"/>
    <lineage>
        <taxon>Eukaryota</taxon>
        <taxon>Metazoa</taxon>
        <taxon>Ecdysozoa</taxon>
        <taxon>Arthropoda</taxon>
        <taxon>Hexapoda</taxon>
        <taxon>Insecta</taxon>
        <taxon>Pterygota</taxon>
        <taxon>Neoptera</taxon>
        <taxon>Polyneoptera</taxon>
        <taxon>Dictyoptera</taxon>
        <taxon>Blattodea</taxon>
        <taxon>Blattoidea</taxon>
        <taxon>Termitoidae</taxon>
        <taxon>Rhinotermitidae</taxon>
        <taxon>Coptotermes</taxon>
    </lineage>
</organism>
<dbReference type="InterPro" id="IPR052709">
    <property type="entry name" value="Transposase-MT_Hybrid"/>
</dbReference>
<dbReference type="PANTHER" id="PTHR46060">
    <property type="entry name" value="MARINER MOS1 TRANSPOSASE-LIKE PROTEIN"/>
    <property type="match status" value="1"/>
</dbReference>
<gene>
    <name evidence="1" type="ORF">Cfor_12596</name>
</gene>
<dbReference type="PANTHER" id="PTHR46060:SF1">
    <property type="entry name" value="MARINER MOS1 TRANSPOSASE-LIKE PROTEIN"/>
    <property type="match status" value="1"/>
</dbReference>
<dbReference type="Proteomes" id="UP000502823">
    <property type="component" value="Unassembled WGS sequence"/>
</dbReference>
<name>A0A6L2QAF8_COPFO</name>
<comment type="caution">
    <text evidence="1">The sequence shown here is derived from an EMBL/GenBank/DDBJ whole genome shotgun (WGS) entry which is preliminary data.</text>
</comment>
<proteinExistence type="predicted"/>
<reference evidence="2" key="1">
    <citation type="submission" date="2020-01" db="EMBL/GenBank/DDBJ databases">
        <title>Draft genome sequence of the Termite Coptotermes fromosanus.</title>
        <authorList>
            <person name="Itakura S."/>
            <person name="Yosikawa Y."/>
            <person name="Umezawa K."/>
        </authorList>
    </citation>
    <scope>NUCLEOTIDE SEQUENCE [LARGE SCALE GENOMIC DNA]</scope>
</reference>
<keyword evidence="2" id="KW-1185">Reference proteome</keyword>
<dbReference type="AlphaFoldDB" id="A0A6L2QAF8"/>
<dbReference type="InParanoid" id="A0A6L2QAF8"/>
<sequence>MAEQAVPSSVAQRVISKFLMEEGVIPSKIFTRLQAQFGDGCLSQPREVGISIGSVDEILHNELVVSKVSTSWVPRHLTTEHKLGPTAPDNRAQGKMFSGHSQILQQYEREGAEYLDSIVTCGENWAHYFTPESKEQGVLHLDFLAGQKTINVQQYSTLLNEKVKLAIRSKRRKRQDSACFLQDDARPHTAALTMATLPKLKRDILPHPAYSPDLAPSDYHLFGPMKGFLAGKRF</sequence>
<dbReference type="InterPro" id="IPR036397">
    <property type="entry name" value="RNaseH_sf"/>
</dbReference>